<keyword evidence="3" id="KW-1185">Reference proteome</keyword>
<reference evidence="2 3" key="1">
    <citation type="submission" date="2018-07" db="EMBL/GenBank/DDBJ databases">
        <title>The genomes of Aspergillus section Nigri reveals drivers in fungal speciation.</title>
        <authorList>
            <consortium name="DOE Joint Genome Institute"/>
            <person name="Vesth T.C."/>
            <person name="Nybo J."/>
            <person name="Theobald S."/>
            <person name="Brandl J."/>
            <person name="Frisvad J.C."/>
            <person name="Nielsen K.F."/>
            <person name="Lyhne E.K."/>
            <person name="Kogle M.E."/>
            <person name="Kuo A."/>
            <person name="Riley R."/>
            <person name="Clum A."/>
            <person name="Nolan M."/>
            <person name="Lipzen A."/>
            <person name="Salamov A."/>
            <person name="Henrissat B."/>
            <person name="Wiebenga A."/>
            <person name="De vries R.P."/>
            <person name="Grigoriev I.V."/>
            <person name="Mortensen U.H."/>
            <person name="Andersen M.R."/>
            <person name="Baker S.E."/>
        </authorList>
    </citation>
    <scope>NUCLEOTIDE SEQUENCE [LARGE SCALE GENOMIC DNA]</scope>
    <source>
        <strain evidence="2 3">CBS 139.54b</strain>
    </source>
</reference>
<proteinExistence type="predicted"/>
<gene>
    <name evidence="2" type="ORF">BDQ94DRAFT_155704</name>
</gene>
<dbReference type="GeneID" id="38136874"/>
<name>A0A3F3PJ09_9EURO</name>
<evidence type="ECO:0000256" key="1">
    <source>
        <dbReference type="SAM" id="MobiDB-lite"/>
    </source>
</evidence>
<dbReference type="Proteomes" id="UP000253729">
    <property type="component" value="Unassembled WGS sequence"/>
</dbReference>
<feature type="compositionally biased region" description="Polar residues" evidence="1">
    <location>
        <begin position="1"/>
        <end position="17"/>
    </location>
</feature>
<organism evidence="2 3">
    <name type="scientific">Aspergillus welwitschiae</name>
    <dbReference type="NCBI Taxonomy" id="1341132"/>
    <lineage>
        <taxon>Eukaryota</taxon>
        <taxon>Fungi</taxon>
        <taxon>Dikarya</taxon>
        <taxon>Ascomycota</taxon>
        <taxon>Pezizomycotina</taxon>
        <taxon>Eurotiomycetes</taxon>
        <taxon>Eurotiomycetidae</taxon>
        <taxon>Eurotiales</taxon>
        <taxon>Aspergillaceae</taxon>
        <taxon>Aspergillus</taxon>
        <taxon>Aspergillus subgen. Circumdati</taxon>
    </lineage>
</organism>
<dbReference type="EMBL" id="KZ852166">
    <property type="protein sequence ID" value="RDH26336.1"/>
    <property type="molecule type" value="Genomic_DNA"/>
</dbReference>
<feature type="region of interest" description="Disordered" evidence="1">
    <location>
        <begin position="1"/>
        <end position="23"/>
    </location>
</feature>
<protein>
    <submittedName>
        <fullName evidence="2">Uncharacterized protein</fullName>
    </submittedName>
</protein>
<evidence type="ECO:0000313" key="3">
    <source>
        <dbReference type="Proteomes" id="UP000253729"/>
    </source>
</evidence>
<evidence type="ECO:0000313" key="2">
    <source>
        <dbReference type="EMBL" id="RDH26336.1"/>
    </source>
</evidence>
<accession>A0A3F3PJ09</accession>
<sequence>MTVQNDIRCTRATGNTPIPSPWPSHAQILHTRTTFFLQQEEDPGGTPSVKLSSCCPQTRALRKGEDTPDIEMPNLQCSY</sequence>
<dbReference type="AlphaFoldDB" id="A0A3F3PJ09"/>
<dbReference type="RefSeq" id="XP_026619358.1">
    <property type="nucleotide sequence ID" value="XM_026768518.1"/>
</dbReference>